<evidence type="ECO:0000313" key="3">
    <source>
        <dbReference type="Proteomes" id="UP000235464"/>
    </source>
</evidence>
<dbReference type="SMR" id="A0A2N9B7U7"/>
<protein>
    <submittedName>
        <fullName evidence="2">Bacillithiol biosynthesis deacetylase BshB1</fullName>
    </submittedName>
</protein>
<dbReference type="PANTHER" id="PTHR12993">
    <property type="entry name" value="N-ACETYLGLUCOSAMINYL-PHOSPHATIDYLINOSITOL DE-N-ACETYLASE-RELATED"/>
    <property type="match status" value="1"/>
</dbReference>
<keyword evidence="3" id="KW-1185">Reference proteome</keyword>
<sequence length="234" mass="24831">MKVLVIAAHPDDEVLGAGATVSALSQQGAVVQIHILAEGISLRHSGVKIEEARERCQVAAKDLGAAEVSFGGLAADGRLLADLPQRQVVDAVSHALREAEPEVVFTHHPGDIHADHRSVAHAVGYGTRILGSGSVRQVLHFEVLSSTEQQTGLVAPFTPNLFYDVTGHVEAKCRALAAYPYELYDPPHPRSLAAVRTLASYRGTQVGVEAAEAFMIGRELRGPMAAVPSGVDVR</sequence>
<dbReference type="PANTHER" id="PTHR12993:SF11">
    <property type="entry name" value="N-ACETYLGLUCOSAMINYL-PHOSPHATIDYLINOSITOL DE-N-ACETYLASE"/>
    <property type="match status" value="1"/>
</dbReference>
<gene>
    <name evidence="2" type="ORF">SCNRRL3882_2861</name>
</gene>
<dbReference type="AlphaFoldDB" id="A0A2N9B7U7"/>
<accession>A0A2N9B7U7</accession>
<reference evidence="3" key="1">
    <citation type="submission" date="2017-11" db="EMBL/GenBank/DDBJ databases">
        <authorList>
            <person name="Wibberg D."/>
        </authorList>
    </citation>
    <scope>NUCLEOTIDE SEQUENCE [LARGE SCALE GENOMIC DNA]</scope>
</reference>
<keyword evidence="1" id="KW-0862">Zinc</keyword>
<dbReference type="Gene3D" id="3.40.50.10320">
    <property type="entry name" value="LmbE-like"/>
    <property type="match status" value="1"/>
</dbReference>
<dbReference type="OrthoDB" id="116799at2"/>
<name>A0A2N9B7U7_STRCX</name>
<dbReference type="GO" id="GO:0016137">
    <property type="term" value="P:glycoside metabolic process"/>
    <property type="evidence" value="ECO:0007669"/>
    <property type="project" value="UniProtKB-ARBA"/>
</dbReference>
<evidence type="ECO:0000256" key="1">
    <source>
        <dbReference type="ARBA" id="ARBA00022833"/>
    </source>
</evidence>
<organism evidence="2 3">
    <name type="scientific">Streptomyces chartreusis NRRL 3882</name>
    <dbReference type="NCBI Taxonomy" id="1079985"/>
    <lineage>
        <taxon>Bacteria</taxon>
        <taxon>Bacillati</taxon>
        <taxon>Actinomycetota</taxon>
        <taxon>Actinomycetes</taxon>
        <taxon>Kitasatosporales</taxon>
        <taxon>Streptomycetaceae</taxon>
        <taxon>Streptomyces</taxon>
    </lineage>
</organism>
<dbReference type="GO" id="GO:0016811">
    <property type="term" value="F:hydrolase activity, acting on carbon-nitrogen (but not peptide) bonds, in linear amides"/>
    <property type="evidence" value="ECO:0007669"/>
    <property type="project" value="TreeGrafter"/>
</dbReference>
<proteinExistence type="predicted"/>
<evidence type="ECO:0000313" key="2">
    <source>
        <dbReference type="EMBL" id="SOR79399.1"/>
    </source>
</evidence>
<dbReference type="SUPFAM" id="SSF102588">
    <property type="entry name" value="LmbE-like"/>
    <property type="match status" value="1"/>
</dbReference>
<dbReference type="EMBL" id="LT963352">
    <property type="protein sequence ID" value="SOR79399.1"/>
    <property type="molecule type" value="Genomic_DNA"/>
</dbReference>
<dbReference type="RefSeq" id="WP_010045808.1">
    <property type="nucleotide sequence ID" value="NZ_LT962942.1"/>
</dbReference>
<dbReference type="InterPro" id="IPR003737">
    <property type="entry name" value="GlcNAc_PI_deacetylase-related"/>
</dbReference>
<dbReference type="Pfam" id="PF02585">
    <property type="entry name" value="PIG-L"/>
    <property type="match status" value="1"/>
</dbReference>
<dbReference type="InterPro" id="IPR024078">
    <property type="entry name" value="LmbE-like_dom_sf"/>
</dbReference>
<dbReference type="Proteomes" id="UP000235464">
    <property type="component" value="Chromosome I"/>
</dbReference>